<dbReference type="EMBL" id="JBHSFK010000002">
    <property type="protein sequence ID" value="MFC4498772.1"/>
    <property type="molecule type" value="Genomic_DNA"/>
</dbReference>
<dbReference type="Proteomes" id="UP001595839">
    <property type="component" value="Unassembled WGS sequence"/>
</dbReference>
<proteinExistence type="predicted"/>
<evidence type="ECO:0000313" key="1">
    <source>
        <dbReference type="EMBL" id="MFC4498772.1"/>
    </source>
</evidence>
<dbReference type="RefSeq" id="WP_381168350.1">
    <property type="nucleotide sequence ID" value="NZ_JBHSFK010000002.1"/>
</dbReference>
<sequence>MILTEDSQGNVWLSKYDTTAELNEAWELIIQNTYPVGEAV</sequence>
<accession>A0ABV9AFV5</accession>
<evidence type="ECO:0000313" key="2">
    <source>
        <dbReference type="Proteomes" id="UP001595839"/>
    </source>
</evidence>
<protein>
    <submittedName>
        <fullName evidence="1">Uncharacterized protein</fullName>
    </submittedName>
</protein>
<organism evidence="1 2">
    <name type="scientific">Streptomyces vulcanius</name>
    <dbReference type="NCBI Taxonomy" id="1441876"/>
    <lineage>
        <taxon>Bacteria</taxon>
        <taxon>Bacillati</taxon>
        <taxon>Actinomycetota</taxon>
        <taxon>Actinomycetes</taxon>
        <taxon>Kitasatosporales</taxon>
        <taxon>Streptomycetaceae</taxon>
        <taxon>Streptomyces</taxon>
    </lineage>
</organism>
<name>A0ABV9AFV5_9ACTN</name>
<keyword evidence="2" id="KW-1185">Reference proteome</keyword>
<reference evidence="2" key="1">
    <citation type="journal article" date="2019" name="Int. J. Syst. Evol. Microbiol.">
        <title>The Global Catalogue of Microorganisms (GCM) 10K type strain sequencing project: providing services to taxonomists for standard genome sequencing and annotation.</title>
        <authorList>
            <consortium name="The Broad Institute Genomics Platform"/>
            <consortium name="The Broad Institute Genome Sequencing Center for Infectious Disease"/>
            <person name="Wu L."/>
            <person name="Ma J."/>
        </authorList>
    </citation>
    <scope>NUCLEOTIDE SEQUENCE [LARGE SCALE GENOMIC DNA]</scope>
    <source>
        <strain evidence="2">CGMCC 4.7177</strain>
    </source>
</reference>
<comment type="caution">
    <text evidence="1">The sequence shown here is derived from an EMBL/GenBank/DDBJ whole genome shotgun (WGS) entry which is preliminary data.</text>
</comment>
<gene>
    <name evidence="1" type="ORF">ACFPIH_04410</name>
</gene>